<protein>
    <recommendedName>
        <fullName evidence="3">Reverse transcriptase Ty1/copia-type domain-containing protein</fullName>
    </recommendedName>
</protein>
<evidence type="ECO:0000313" key="1">
    <source>
        <dbReference type="EMBL" id="KAK4397702.1"/>
    </source>
</evidence>
<keyword evidence="2" id="KW-1185">Reference proteome</keyword>
<dbReference type="AlphaFoldDB" id="A0AAE1WQB2"/>
<reference evidence="1" key="2">
    <citation type="journal article" date="2024" name="Plant">
        <title>Genomic evolution and insights into agronomic trait innovations of Sesamum species.</title>
        <authorList>
            <person name="Miao H."/>
            <person name="Wang L."/>
            <person name="Qu L."/>
            <person name="Liu H."/>
            <person name="Sun Y."/>
            <person name="Le M."/>
            <person name="Wang Q."/>
            <person name="Wei S."/>
            <person name="Zheng Y."/>
            <person name="Lin W."/>
            <person name="Duan Y."/>
            <person name="Cao H."/>
            <person name="Xiong S."/>
            <person name="Wang X."/>
            <person name="Wei L."/>
            <person name="Li C."/>
            <person name="Ma Q."/>
            <person name="Ju M."/>
            <person name="Zhao R."/>
            <person name="Li G."/>
            <person name="Mu C."/>
            <person name="Tian Q."/>
            <person name="Mei H."/>
            <person name="Zhang T."/>
            <person name="Gao T."/>
            <person name="Zhang H."/>
        </authorList>
    </citation>
    <scope>NUCLEOTIDE SEQUENCE</scope>
    <source>
        <strain evidence="1">K16</strain>
    </source>
</reference>
<sequence length="365" mass="41954">MIQMTFKETMSDIDSGKWLEATRSEMDTIYSNKVRTLVDLPKQVRPIGCKWVYKGKLRVNGRVNVKTTFRSGIVEEKIYIDQPQGITSKGETKRGGAARAAHAACRVRTRYRPLCELTRGSQENRVPEETGDLLYLSAQRLGRVRVMPETLKSETKLIALNCPLIVKKKLSRWDMVSVYPWKKIGIKFESCSHSALRADKKYRTLAGCTRQESSRRQCPKQANRLGIATCSHMSYCDPLYIYQLLIFEARGSDPHRTDQTNFMEQYTTPEAFFRIYGRSYDSFRRLETYVDVEFARVKISEYANYVYSTISVKCDAMERHSARPTFSERLESPPELCSLCHIQIHYVFPIPILQGGGDLVPPVLK</sequence>
<dbReference type="EMBL" id="JACGWL010000007">
    <property type="protein sequence ID" value="KAK4397702.1"/>
    <property type="molecule type" value="Genomic_DNA"/>
</dbReference>
<gene>
    <name evidence="1" type="ORF">Sango_1245700</name>
</gene>
<reference evidence="1" key="1">
    <citation type="submission" date="2020-06" db="EMBL/GenBank/DDBJ databases">
        <authorList>
            <person name="Li T."/>
            <person name="Hu X."/>
            <person name="Zhang T."/>
            <person name="Song X."/>
            <person name="Zhang H."/>
            <person name="Dai N."/>
            <person name="Sheng W."/>
            <person name="Hou X."/>
            <person name="Wei L."/>
        </authorList>
    </citation>
    <scope>NUCLEOTIDE SEQUENCE</scope>
    <source>
        <strain evidence="1">K16</strain>
        <tissue evidence="1">Leaf</tissue>
    </source>
</reference>
<evidence type="ECO:0008006" key="3">
    <source>
        <dbReference type="Google" id="ProtNLM"/>
    </source>
</evidence>
<comment type="caution">
    <text evidence="1">The sequence shown here is derived from an EMBL/GenBank/DDBJ whole genome shotgun (WGS) entry which is preliminary data.</text>
</comment>
<proteinExistence type="predicted"/>
<accession>A0AAE1WQB2</accession>
<organism evidence="1 2">
    <name type="scientific">Sesamum angolense</name>
    <dbReference type="NCBI Taxonomy" id="2727404"/>
    <lineage>
        <taxon>Eukaryota</taxon>
        <taxon>Viridiplantae</taxon>
        <taxon>Streptophyta</taxon>
        <taxon>Embryophyta</taxon>
        <taxon>Tracheophyta</taxon>
        <taxon>Spermatophyta</taxon>
        <taxon>Magnoliopsida</taxon>
        <taxon>eudicotyledons</taxon>
        <taxon>Gunneridae</taxon>
        <taxon>Pentapetalae</taxon>
        <taxon>asterids</taxon>
        <taxon>lamiids</taxon>
        <taxon>Lamiales</taxon>
        <taxon>Pedaliaceae</taxon>
        <taxon>Sesamum</taxon>
    </lineage>
</organism>
<name>A0AAE1WQB2_9LAMI</name>
<dbReference type="Proteomes" id="UP001289374">
    <property type="component" value="Unassembled WGS sequence"/>
</dbReference>
<evidence type="ECO:0000313" key="2">
    <source>
        <dbReference type="Proteomes" id="UP001289374"/>
    </source>
</evidence>